<reference evidence="2" key="1">
    <citation type="journal article" date="2010" name="Nat. Biotechnol.">
        <title>Draft genome sequence of the oilseed species Ricinus communis.</title>
        <authorList>
            <person name="Chan A.P."/>
            <person name="Crabtree J."/>
            <person name="Zhao Q."/>
            <person name="Lorenzi H."/>
            <person name="Orvis J."/>
            <person name="Puiu D."/>
            <person name="Melake-Berhan A."/>
            <person name="Jones K.M."/>
            <person name="Redman J."/>
            <person name="Chen G."/>
            <person name="Cahoon E.B."/>
            <person name="Gedil M."/>
            <person name="Stanke M."/>
            <person name="Haas B.J."/>
            <person name="Wortman J.R."/>
            <person name="Fraser-Liggett C.M."/>
            <person name="Ravel J."/>
            <person name="Rabinowicz P.D."/>
        </authorList>
    </citation>
    <scope>NUCLEOTIDE SEQUENCE [LARGE SCALE GENOMIC DNA]</scope>
    <source>
        <strain evidence="2">cv. Hale</strain>
    </source>
</reference>
<sequence length="58" mass="6262">MAAPGGCARPIKSVAAEYAYLFENQLPRGPVPPSGPSKCHNKYSQIHGLDTMDYIICP</sequence>
<dbReference type="EMBL" id="EQ973979">
    <property type="protein sequence ID" value="EEF36351.1"/>
    <property type="molecule type" value="Genomic_DNA"/>
</dbReference>
<proteinExistence type="predicted"/>
<dbReference type="eggNOG" id="ENOG502SFKF">
    <property type="taxonomic scope" value="Eukaryota"/>
</dbReference>
<dbReference type="AlphaFoldDB" id="B9SJ42"/>
<name>B9SJ42_RICCO</name>
<evidence type="ECO:0000313" key="1">
    <source>
        <dbReference type="EMBL" id="EEF36351.1"/>
    </source>
</evidence>
<evidence type="ECO:0000313" key="2">
    <source>
        <dbReference type="Proteomes" id="UP000008311"/>
    </source>
</evidence>
<protein>
    <submittedName>
        <fullName evidence="1">Uncharacterized protein</fullName>
    </submittedName>
</protein>
<organism evidence="1 2">
    <name type="scientific">Ricinus communis</name>
    <name type="common">Castor bean</name>
    <dbReference type="NCBI Taxonomy" id="3988"/>
    <lineage>
        <taxon>Eukaryota</taxon>
        <taxon>Viridiplantae</taxon>
        <taxon>Streptophyta</taxon>
        <taxon>Embryophyta</taxon>
        <taxon>Tracheophyta</taxon>
        <taxon>Spermatophyta</taxon>
        <taxon>Magnoliopsida</taxon>
        <taxon>eudicotyledons</taxon>
        <taxon>Gunneridae</taxon>
        <taxon>Pentapetalae</taxon>
        <taxon>rosids</taxon>
        <taxon>fabids</taxon>
        <taxon>Malpighiales</taxon>
        <taxon>Euphorbiaceae</taxon>
        <taxon>Acalyphoideae</taxon>
        <taxon>Acalypheae</taxon>
        <taxon>Ricinus</taxon>
    </lineage>
</organism>
<gene>
    <name evidence="1" type="ORF">RCOM_0842660</name>
</gene>
<dbReference type="Proteomes" id="UP000008311">
    <property type="component" value="Unassembled WGS sequence"/>
</dbReference>
<dbReference type="InParanoid" id="B9SJ42"/>
<keyword evidence="2" id="KW-1185">Reference proteome</keyword>
<accession>B9SJ42</accession>